<feature type="region of interest" description="Disordered" evidence="1">
    <location>
        <begin position="429"/>
        <end position="458"/>
    </location>
</feature>
<name>A0A8H6YCD1_9AGAR</name>
<proteinExistence type="predicted"/>
<protein>
    <submittedName>
        <fullName evidence="2">Uncharacterized protein</fullName>
    </submittedName>
</protein>
<evidence type="ECO:0000313" key="3">
    <source>
        <dbReference type="Proteomes" id="UP000623467"/>
    </source>
</evidence>
<gene>
    <name evidence="2" type="ORF">MSAN_01492300</name>
</gene>
<dbReference type="AlphaFoldDB" id="A0A8H6YCD1"/>
<reference evidence="2" key="1">
    <citation type="submission" date="2020-05" db="EMBL/GenBank/DDBJ databases">
        <title>Mycena genomes resolve the evolution of fungal bioluminescence.</title>
        <authorList>
            <person name="Tsai I.J."/>
        </authorList>
    </citation>
    <scope>NUCLEOTIDE SEQUENCE</scope>
    <source>
        <strain evidence="2">160909Yilan</strain>
    </source>
</reference>
<dbReference type="Proteomes" id="UP000623467">
    <property type="component" value="Unassembled WGS sequence"/>
</dbReference>
<dbReference type="OrthoDB" id="2999314at2759"/>
<comment type="caution">
    <text evidence="2">The sequence shown here is derived from an EMBL/GenBank/DDBJ whole genome shotgun (WGS) entry which is preliminary data.</text>
</comment>
<evidence type="ECO:0000313" key="2">
    <source>
        <dbReference type="EMBL" id="KAF7355744.1"/>
    </source>
</evidence>
<sequence>MSHLGPDPSLEFKCPDYSTSIGANTEDRKRRPVEWDQAQKAAEITDAEGDRLGGFEQRAAAARRLAHPHSVVVAEINKDDAPNPFRRLLIIPTSAEYKEIECVPEKHCLHRQAAQDLKVLDVVRLVGMILGVPSLPPSFAPPSNYETKMTWITVHGDADGEVSAQDLTHSLEGVPVKEWEGRVLYLQIHGKKNRLGTSEKDIVEMATKFPPPKWLSSDTLRRAYTKMYNLPANRCFLSGHVDPAGVIMTHVVPFQMGSALVHELMRSVDERSNEVQEVYGDWSVFDADPENPIIGGVHLFSKHSGWVPLADPKGTVNAAFNLRPVDAFLEGVTDSGNGIFISTTPKLWLPRQDNLYSQVFFYGEVKYDLLPIPAPPPVSTVDEISAFLLASFADAARLYLRFGSDDLRKETNSTFQRLKDCLAAMKQEAEQLREQKRKKGDDTDGSEGRKADPSPHPGLDYLNALFTSKAELEHKGKDSKSRLTPQSQDILSTLFGVHKPGPDDEERLGILHEKVQIYFAMLANWKSGLGR</sequence>
<evidence type="ECO:0000256" key="1">
    <source>
        <dbReference type="SAM" id="MobiDB-lite"/>
    </source>
</evidence>
<feature type="compositionally biased region" description="Basic and acidic residues" evidence="1">
    <location>
        <begin position="429"/>
        <end position="453"/>
    </location>
</feature>
<dbReference type="EMBL" id="JACAZH010000011">
    <property type="protein sequence ID" value="KAF7355744.1"/>
    <property type="molecule type" value="Genomic_DNA"/>
</dbReference>
<keyword evidence="3" id="KW-1185">Reference proteome</keyword>
<organism evidence="2 3">
    <name type="scientific">Mycena sanguinolenta</name>
    <dbReference type="NCBI Taxonomy" id="230812"/>
    <lineage>
        <taxon>Eukaryota</taxon>
        <taxon>Fungi</taxon>
        <taxon>Dikarya</taxon>
        <taxon>Basidiomycota</taxon>
        <taxon>Agaricomycotina</taxon>
        <taxon>Agaricomycetes</taxon>
        <taxon>Agaricomycetidae</taxon>
        <taxon>Agaricales</taxon>
        <taxon>Marasmiineae</taxon>
        <taxon>Mycenaceae</taxon>
        <taxon>Mycena</taxon>
    </lineage>
</organism>
<accession>A0A8H6YCD1</accession>